<dbReference type="PANTHER" id="PTHR23011:SF28">
    <property type="entry name" value="CYCLIC NUCLEOTIDE-BINDING DOMAIN CONTAINING PROTEIN"/>
    <property type="match status" value="1"/>
</dbReference>
<feature type="region of interest" description="Disordered" evidence="1">
    <location>
        <begin position="70"/>
        <end position="120"/>
    </location>
</feature>
<gene>
    <name evidence="3" type="ORF">CEUSTIGMA_g5411.t1</name>
</gene>
<feature type="region of interest" description="Disordered" evidence="1">
    <location>
        <begin position="27"/>
        <end position="56"/>
    </location>
</feature>
<organism evidence="3 4">
    <name type="scientific">Chlamydomonas eustigma</name>
    <dbReference type="NCBI Taxonomy" id="1157962"/>
    <lineage>
        <taxon>Eukaryota</taxon>
        <taxon>Viridiplantae</taxon>
        <taxon>Chlorophyta</taxon>
        <taxon>core chlorophytes</taxon>
        <taxon>Chlorophyceae</taxon>
        <taxon>CS clade</taxon>
        <taxon>Chlamydomonadales</taxon>
        <taxon>Chlamydomonadaceae</taxon>
        <taxon>Chlamydomonas</taxon>
    </lineage>
</organism>
<feature type="region of interest" description="Disordered" evidence="1">
    <location>
        <begin position="443"/>
        <end position="519"/>
    </location>
</feature>
<dbReference type="OrthoDB" id="552975at2759"/>
<proteinExistence type="predicted"/>
<dbReference type="AlphaFoldDB" id="A0A250X4X5"/>
<feature type="domain" description="Cyclic nucleotide-binding" evidence="2">
    <location>
        <begin position="179"/>
        <end position="316"/>
    </location>
</feature>
<dbReference type="PANTHER" id="PTHR23011">
    <property type="entry name" value="CYCLIC NUCLEOTIDE-BINDING DOMAIN CONTAINING PROTEIN"/>
    <property type="match status" value="1"/>
</dbReference>
<name>A0A250X4X5_9CHLO</name>
<dbReference type="InterPro" id="IPR018490">
    <property type="entry name" value="cNMP-bd_dom_sf"/>
</dbReference>
<protein>
    <recommendedName>
        <fullName evidence="2">Cyclic nucleotide-binding domain-containing protein</fullName>
    </recommendedName>
</protein>
<feature type="compositionally biased region" description="Low complexity" evidence="1">
    <location>
        <begin position="79"/>
        <end position="96"/>
    </location>
</feature>
<keyword evidence="4" id="KW-1185">Reference proteome</keyword>
<reference evidence="3 4" key="1">
    <citation type="submission" date="2017-08" db="EMBL/GenBank/DDBJ databases">
        <title>Acidophilic green algal genome provides insights into adaptation to an acidic environment.</title>
        <authorList>
            <person name="Hirooka S."/>
            <person name="Hirose Y."/>
            <person name="Kanesaki Y."/>
            <person name="Higuchi S."/>
            <person name="Fujiwara T."/>
            <person name="Onuma R."/>
            <person name="Era A."/>
            <person name="Ohbayashi R."/>
            <person name="Uzuka A."/>
            <person name="Nozaki H."/>
            <person name="Yoshikawa H."/>
            <person name="Miyagishima S.Y."/>
        </authorList>
    </citation>
    <scope>NUCLEOTIDE SEQUENCE [LARGE SCALE GENOMIC DNA]</scope>
    <source>
        <strain evidence="3 4">NIES-2499</strain>
    </source>
</reference>
<evidence type="ECO:0000313" key="4">
    <source>
        <dbReference type="Proteomes" id="UP000232323"/>
    </source>
</evidence>
<dbReference type="CDD" id="cd00038">
    <property type="entry name" value="CAP_ED"/>
    <property type="match status" value="1"/>
</dbReference>
<dbReference type="Proteomes" id="UP000232323">
    <property type="component" value="Unassembled WGS sequence"/>
</dbReference>
<feature type="compositionally biased region" description="Polar residues" evidence="1">
    <location>
        <begin position="498"/>
        <end position="514"/>
    </location>
</feature>
<evidence type="ECO:0000313" key="3">
    <source>
        <dbReference type="EMBL" id="GAX77969.1"/>
    </source>
</evidence>
<evidence type="ECO:0000256" key="1">
    <source>
        <dbReference type="SAM" id="MobiDB-lite"/>
    </source>
</evidence>
<accession>A0A250X4X5</accession>
<dbReference type="EMBL" id="BEGY01000028">
    <property type="protein sequence ID" value="GAX77969.1"/>
    <property type="molecule type" value="Genomic_DNA"/>
</dbReference>
<sequence length="639" mass="69313">MANFATVFLQKVTHVDDVVVSEDFKDIDRRTPPNLSTLISHLNPREGLPRSGTGRVSSLSIIPKLDLTPLDASQNVPKSGSQQEAEASSSETGQSGPASPSNRPPSLHVESSMRERQGSYRHNTRFASSSMHHDSSNLKPVITDAKRSARRHFLSTPPDLRSDIDLHSLDESVMYGCTACATLTKGARLALARVAQIMTFEDGDNISLPGQPMSCVYFVLEGQVEAIERSSGLKTVFHDGQSLGAFLEPPSIDPKTPRTRQALKLPEVQRPRVWTVSAVATAANTECAVVTQEQWGQVIASEPHWDARKVASFLEDMPVFGPLNKAQLLVMARQCSSRSFSAGSVIYKQGSEDTEDLHIVRSGTVRLVRGVVFDNHATARINHVTSTMIAATEKLDALVSPKRELHHPLKIETLDMSFLTPSNKEEAGDSLLAPAMPSGAVTARGRLEASSSQCSAADELNATASSSELPPIESPTRHSKRPPASARNPSVQPPATARNPSVQGSAVITSQRPHGSNKGLSPVLLKPFASHSPMYLATNSGQVLVELGSLCSGRTFGACPHGQRQSSSAVAETNVMVLLISRSDVKTHMANQLASLWNQPVGPTDAALRSNLEKKMKWELYKKKIMQEVFTWKQKRTAR</sequence>
<comment type="caution">
    <text evidence="3">The sequence shown here is derived from an EMBL/GenBank/DDBJ whole genome shotgun (WGS) entry which is preliminary data.</text>
</comment>
<dbReference type="InterPro" id="IPR014710">
    <property type="entry name" value="RmlC-like_jellyroll"/>
</dbReference>
<dbReference type="PROSITE" id="PS50042">
    <property type="entry name" value="CNMP_BINDING_3"/>
    <property type="match status" value="1"/>
</dbReference>
<dbReference type="SUPFAM" id="SSF51206">
    <property type="entry name" value="cAMP-binding domain-like"/>
    <property type="match status" value="2"/>
</dbReference>
<dbReference type="Gene3D" id="2.60.120.10">
    <property type="entry name" value="Jelly Rolls"/>
    <property type="match status" value="2"/>
</dbReference>
<dbReference type="InterPro" id="IPR000595">
    <property type="entry name" value="cNMP-bd_dom"/>
</dbReference>
<evidence type="ECO:0000259" key="2">
    <source>
        <dbReference type="PROSITE" id="PS50042"/>
    </source>
</evidence>